<dbReference type="SUPFAM" id="SSF56954">
    <property type="entry name" value="Outer membrane efflux proteins (OEP)"/>
    <property type="match status" value="1"/>
</dbReference>
<dbReference type="Pfam" id="PF02321">
    <property type="entry name" value="OEP"/>
    <property type="match status" value="1"/>
</dbReference>
<dbReference type="InterPro" id="IPR010131">
    <property type="entry name" value="MdtP/NodT-like"/>
</dbReference>
<sequence>MLTRSFHLFLSLLAFLLLEQAKAEAPIPAASDTLRVGLADVEQLFLQQNLPLLAQKYNIEASKAAIIQAKLFENPELSLEQNIYNSNTGRYFETGRQGQNVVQLQQLFHLAGQRNKRIRVEQFNSRLTELYYYDLVRTLRLELRSSYLDLHYQLQQYRILNEHALSVQQLVTAFDAQYQKGNVALKELIRLKALLLALDNQKLELVNEINQNQSDLRLLTAAPTNTFFLPTIEEATIEAAKTSLLTFDEALQLAQENRSDLQAASTSILRQEAVVKYEKAQAIPDVSLGGIYDRAGSIMYNYTGITLQMALPLWNRNQGNIKIAKSELERSKTLLTQQQLQVENEVLQALQTLREAEQVYSRSDQNLSGDFKRLINGVTENFAKRNISLIEFIDYYETYTETMIQLLQLRNSRIRAIEELNYTVGFPLITY</sequence>
<dbReference type="Proteomes" id="UP000634043">
    <property type="component" value="Unassembled WGS sequence"/>
</dbReference>
<name>A0ABQ1WEL8_9BACT</name>
<proteinExistence type="inferred from homology"/>
<accession>A0ABQ1WEL8</accession>
<dbReference type="EMBL" id="BMFP01000007">
    <property type="protein sequence ID" value="GGG27572.1"/>
    <property type="molecule type" value="Genomic_DNA"/>
</dbReference>
<dbReference type="Gene3D" id="1.20.1600.10">
    <property type="entry name" value="Outer membrane efflux proteins (OEP)"/>
    <property type="match status" value="1"/>
</dbReference>
<reference evidence="4" key="1">
    <citation type="journal article" date="2019" name="Int. J. Syst. Evol. Microbiol.">
        <title>The Global Catalogue of Microorganisms (GCM) 10K type strain sequencing project: providing services to taxonomists for standard genome sequencing and annotation.</title>
        <authorList>
            <consortium name="The Broad Institute Genomics Platform"/>
            <consortium name="The Broad Institute Genome Sequencing Center for Infectious Disease"/>
            <person name="Wu L."/>
            <person name="Ma J."/>
        </authorList>
    </citation>
    <scope>NUCLEOTIDE SEQUENCE [LARGE SCALE GENOMIC DNA]</scope>
    <source>
        <strain evidence="4">CGMCC 1.12749</strain>
    </source>
</reference>
<comment type="caution">
    <text evidence="3">The sequence shown here is derived from an EMBL/GenBank/DDBJ whole genome shotgun (WGS) entry which is preliminary data.</text>
</comment>
<comment type="similarity">
    <text evidence="1">Belongs to the outer membrane factor (OMF) (TC 1.B.17) family.</text>
</comment>
<keyword evidence="4" id="KW-1185">Reference proteome</keyword>
<protein>
    <submittedName>
        <fullName evidence="3">Cation transporter</fullName>
    </submittedName>
</protein>
<dbReference type="InterPro" id="IPR003423">
    <property type="entry name" value="OMP_efflux"/>
</dbReference>
<dbReference type="PANTHER" id="PTHR30203:SF23">
    <property type="entry name" value="OUTER MEMBRANE EFFLUX PROTEIN"/>
    <property type="match status" value="1"/>
</dbReference>
<evidence type="ECO:0000313" key="3">
    <source>
        <dbReference type="EMBL" id="GGG27572.1"/>
    </source>
</evidence>
<gene>
    <name evidence="3" type="ORF">GCM10011323_33840</name>
</gene>
<evidence type="ECO:0000313" key="4">
    <source>
        <dbReference type="Proteomes" id="UP000634043"/>
    </source>
</evidence>
<evidence type="ECO:0000256" key="1">
    <source>
        <dbReference type="ARBA" id="ARBA00007613"/>
    </source>
</evidence>
<dbReference type="PANTHER" id="PTHR30203">
    <property type="entry name" value="OUTER MEMBRANE CATION EFFLUX PROTEIN"/>
    <property type="match status" value="1"/>
</dbReference>
<organism evidence="3 4">
    <name type="scientific">Pontibacter amylolyticus</name>
    <dbReference type="NCBI Taxonomy" id="1424080"/>
    <lineage>
        <taxon>Bacteria</taxon>
        <taxon>Pseudomonadati</taxon>
        <taxon>Bacteroidota</taxon>
        <taxon>Cytophagia</taxon>
        <taxon>Cytophagales</taxon>
        <taxon>Hymenobacteraceae</taxon>
        <taxon>Pontibacter</taxon>
    </lineage>
</organism>
<feature type="signal peptide" evidence="2">
    <location>
        <begin position="1"/>
        <end position="23"/>
    </location>
</feature>
<evidence type="ECO:0000256" key="2">
    <source>
        <dbReference type="SAM" id="SignalP"/>
    </source>
</evidence>
<dbReference type="RefSeq" id="WP_188502717.1">
    <property type="nucleotide sequence ID" value="NZ_BMFP01000007.1"/>
</dbReference>
<keyword evidence="2" id="KW-0732">Signal</keyword>
<feature type="chain" id="PRO_5047438135" evidence="2">
    <location>
        <begin position="24"/>
        <end position="431"/>
    </location>
</feature>